<dbReference type="AlphaFoldDB" id="A0AAN7Y9S6"/>
<dbReference type="InterPro" id="IPR035923">
    <property type="entry name" value="TT1751-like_sf"/>
</dbReference>
<evidence type="ECO:0000259" key="1">
    <source>
        <dbReference type="Pfam" id="PF03625"/>
    </source>
</evidence>
<dbReference type="InterPro" id="IPR005180">
    <property type="entry name" value="DUF302"/>
</dbReference>
<accession>A0AAN7Y9S6</accession>
<comment type="caution">
    <text evidence="2">The sequence shown here is derived from an EMBL/GenBank/DDBJ whole genome shotgun (WGS) entry which is preliminary data.</text>
</comment>
<gene>
    <name evidence="2" type="ORF">LTR05_000652</name>
</gene>
<reference evidence="2 3" key="1">
    <citation type="submission" date="2023-08" db="EMBL/GenBank/DDBJ databases">
        <title>Black Yeasts Isolated from many extreme environments.</title>
        <authorList>
            <person name="Coleine C."/>
            <person name="Stajich J.E."/>
            <person name="Selbmann L."/>
        </authorList>
    </citation>
    <scope>NUCLEOTIDE SEQUENCE [LARGE SCALE GENOMIC DNA]</scope>
    <source>
        <strain evidence="2 3">CCFEE 5910</strain>
    </source>
</reference>
<dbReference type="Proteomes" id="UP001309876">
    <property type="component" value="Unassembled WGS sequence"/>
</dbReference>
<keyword evidence="3" id="KW-1185">Reference proteome</keyword>
<organism evidence="2 3">
    <name type="scientific">Lithohypha guttulata</name>
    <dbReference type="NCBI Taxonomy" id="1690604"/>
    <lineage>
        <taxon>Eukaryota</taxon>
        <taxon>Fungi</taxon>
        <taxon>Dikarya</taxon>
        <taxon>Ascomycota</taxon>
        <taxon>Pezizomycotina</taxon>
        <taxon>Eurotiomycetes</taxon>
        <taxon>Chaetothyriomycetidae</taxon>
        <taxon>Chaetothyriales</taxon>
        <taxon>Trichomeriaceae</taxon>
        <taxon>Lithohypha</taxon>
    </lineage>
</organism>
<name>A0AAN7Y9S6_9EURO</name>
<sequence length="182" mass="20458">MSQHVDFTATRIFKHTNVSYEHVLENLFKSIGREADNQSSGLVAPSTELFNAESYTALVESKLGPHGFMIFKEFDHGWWTNIVKEDGQQILKTYRIILGNPLIAITMLKHDTRAGLFVPVELLVREVLAAGQDEIVTEVSYIMPSSLIAPKELEPKEELKAAVKTLDEKLAKLVDDICVSWT</sequence>
<proteinExistence type="predicted"/>
<evidence type="ECO:0000313" key="2">
    <source>
        <dbReference type="EMBL" id="KAK5090480.1"/>
    </source>
</evidence>
<dbReference type="EMBL" id="JAVRRJ010000001">
    <property type="protein sequence ID" value="KAK5090480.1"/>
    <property type="molecule type" value="Genomic_DNA"/>
</dbReference>
<feature type="domain" description="DUF302" evidence="1">
    <location>
        <begin position="87"/>
        <end position="134"/>
    </location>
</feature>
<dbReference type="SUPFAM" id="SSF103247">
    <property type="entry name" value="TT1751-like"/>
    <property type="match status" value="1"/>
</dbReference>
<dbReference type="Pfam" id="PF03625">
    <property type="entry name" value="DUF302"/>
    <property type="match status" value="1"/>
</dbReference>
<protein>
    <recommendedName>
        <fullName evidence="1">DUF302 domain-containing protein</fullName>
    </recommendedName>
</protein>
<dbReference type="CDD" id="cd14797">
    <property type="entry name" value="DUF302"/>
    <property type="match status" value="1"/>
</dbReference>
<dbReference type="Gene3D" id="3.30.310.70">
    <property type="entry name" value="TT1751-like domain"/>
    <property type="match status" value="1"/>
</dbReference>
<evidence type="ECO:0000313" key="3">
    <source>
        <dbReference type="Proteomes" id="UP001309876"/>
    </source>
</evidence>